<evidence type="ECO:0000256" key="2">
    <source>
        <dbReference type="ARBA" id="ARBA00005042"/>
    </source>
</evidence>
<comment type="catalytic activity">
    <reaction evidence="15">
        <text>a CDP-1,2-diacyl-sn-glycerol + sn-glycerol 3-phosphate = a 1,2-diacyl-sn-glycero-3-phospho-(1'-sn-glycero-3'-phosphate) + CMP + H(+)</text>
        <dbReference type="Rhea" id="RHEA:12593"/>
        <dbReference type="ChEBI" id="CHEBI:15378"/>
        <dbReference type="ChEBI" id="CHEBI:57597"/>
        <dbReference type="ChEBI" id="CHEBI:58332"/>
        <dbReference type="ChEBI" id="CHEBI:60110"/>
        <dbReference type="ChEBI" id="CHEBI:60377"/>
        <dbReference type="EC" id="2.7.8.5"/>
    </reaction>
</comment>
<evidence type="ECO:0000256" key="17">
    <source>
        <dbReference type="SAM" id="Phobius"/>
    </source>
</evidence>
<dbReference type="InterPro" id="IPR004570">
    <property type="entry name" value="Phosphatidylglycerol_P_synth"/>
</dbReference>
<evidence type="ECO:0000256" key="8">
    <source>
        <dbReference type="ARBA" id="ARBA00022679"/>
    </source>
</evidence>
<dbReference type="InterPro" id="IPR043130">
    <property type="entry name" value="CDP-OH_PTrfase_TM_dom"/>
</dbReference>
<keyword evidence="8 16" id="KW-0808">Transferase</keyword>
<dbReference type="EMBL" id="QWFX01000006">
    <property type="protein sequence ID" value="RIJ30648.1"/>
    <property type="molecule type" value="Genomic_DNA"/>
</dbReference>
<evidence type="ECO:0000313" key="19">
    <source>
        <dbReference type="Proteomes" id="UP000266385"/>
    </source>
</evidence>
<comment type="pathway">
    <text evidence="3">Lipid metabolism.</text>
</comment>
<dbReference type="Pfam" id="PF01066">
    <property type="entry name" value="CDP-OH_P_transf"/>
    <property type="match status" value="1"/>
</dbReference>
<feature type="transmembrane region" description="Helical" evidence="17">
    <location>
        <begin position="98"/>
        <end position="119"/>
    </location>
</feature>
<feature type="transmembrane region" description="Helical" evidence="17">
    <location>
        <begin position="38"/>
        <end position="58"/>
    </location>
</feature>
<keyword evidence="12 17" id="KW-0472">Membrane</keyword>
<dbReference type="EC" id="2.7.8.5" evidence="5"/>
<keyword evidence="19" id="KW-1185">Reference proteome</keyword>
<evidence type="ECO:0000256" key="3">
    <source>
        <dbReference type="ARBA" id="ARBA00005189"/>
    </source>
</evidence>
<dbReference type="PANTHER" id="PTHR14269:SF62">
    <property type="entry name" value="CDP-DIACYLGLYCEROL--GLYCEROL-3-PHOSPHATE 3-PHOSPHATIDYLTRANSFERASE 1, CHLOROPLASTIC"/>
    <property type="match status" value="1"/>
</dbReference>
<name>A0A399RH31_9PROT</name>
<dbReference type="OrthoDB" id="9796672at2"/>
<feature type="transmembrane region" description="Helical" evidence="17">
    <location>
        <begin position="6"/>
        <end position="26"/>
    </location>
</feature>
<keyword evidence="9 17" id="KW-0812">Transmembrane</keyword>
<evidence type="ECO:0000256" key="4">
    <source>
        <dbReference type="ARBA" id="ARBA00010441"/>
    </source>
</evidence>
<reference evidence="18 19" key="1">
    <citation type="submission" date="2018-08" db="EMBL/GenBank/DDBJ databases">
        <title>Henriciella mobilis sp. nov., isolated from seawater.</title>
        <authorList>
            <person name="Cheng H."/>
            <person name="Wu Y.-H."/>
            <person name="Xu X.-W."/>
            <person name="Guo L.-L."/>
        </authorList>
    </citation>
    <scope>NUCLEOTIDE SEQUENCE [LARGE SCALE GENOMIC DNA]</scope>
    <source>
        <strain evidence="18 19">JN25</strain>
    </source>
</reference>
<comment type="pathway">
    <text evidence="2">Phospholipid metabolism; phosphatidylglycerol biosynthesis; phosphatidylglycerol from CDP-diacylglycerol: step 1/2.</text>
</comment>
<sequence>MSLKWLPNAVTVLRCVLAIIVGYAILDTHKDALAGREHGVWLFLPFALFVITAATDWLDGVLARRLDAESKFGARLDPIADKLLAASSLLALSHLEHWAWYLMLPTVAIVGRDFMMTAMREALGNPPGLKVSKAAKWKTAIVLTAIGLVLFSMAASYFAYDADPYSIAWLASRGPLLLGLLGIWVAAILSVITAIDYVQASS</sequence>
<dbReference type="GO" id="GO:0046474">
    <property type="term" value="P:glycerophospholipid biosynthetic process"/>
    <property type="evidence" value="ECO:0007669"/>
    <property type="project" value="TreeGrafter"/>
</dbReference>
<evidence type="ECO:0000256" key="7">
    <source>
        <dbReference type="ARBA" id="ARBA00022516"/>
    </source>
</evidence>
<dbReference type="Gene3D" id="1.20.120.1760">
    <property type="match status" value="1"/>
</dbReference>
<dbReference type="InterPro" id="IPR000462">
    <property type="entry name" value="CDP-OH_P_trans"/>
</dbReference>
<evidence type="ECO:0000256" key="13">
    <source>
        <dbReference type="ARBA" id="ARBA00023209"/>
    </source>
</evidence>
<evidence type="ECO:0000313" key="18">
    <source>
        <dbReference type="EMBL" id="RIJ30648.1"/>
    </source>
</evidence>
<keyword evidence="10 17" id="KW-1133">Transmembrane helix</keyword>
<evidence type="ECO:0000256" key="12">
    <source>
        <dbReference type="ARBA" id="ARBA00023136"/>
    </source>
</evidence>
<evidence type="ECO:0000256" key="9">
    <source>
        <dbReference type="ARBA" id="ARBA00022692"/>
    </source>
</evidence>
<accession>A0A399RH31</accession>
<dbReference type="PROSITE" id="PS00379">
    <property type="entry name" value="CDP_ALCOHOL_P_TRANSF"/>
    <property type="match status" value="1"/>
</dbReference>
<evidence type="ECO:0000256" key="10">
    <source>
        <dbReference type="ARBA" id="ARBA00022989"/>
    </source>
</evidence>
<keyword evidence="11" id="KW-0443">Lipid metabolism</keyword>
<gene>
    <name evidence="18" type="ORF">D1223_08500</name>
</gene>
<keyword evidence="13" id="KW-0594">Phospholipid biosynthesis</keyword>
<dbReference type="RefSeq" id="WP_119375956.1">
    <property type="nucleotide sequence ID" value="NZ_QWFX01000006.1"/>
</dbReference>
<evidence type="ECO:0000256" key="16">
    <source>
        <dbReference type="RuleBase" id="RU003750"/>
    </source>
</evidence>
<keyword evidence="14" id="KW-1208">Phospholipid metabolism</keyword>
<dbReference type="InterPro" id="IPR050324">
    <property type="entry name" value="CDP-alcohol_PTase-I"/>
</dbReference>
<dbReference type="GO" id="GO:0008444">
    <property type="term" value="F:CDP-diacylglycerol-glycerol-3-phosphate 3-phosphatidyltransferase activity"/>
    <property type="evidence" value="ECO:0007669"/>
    <property type="project" value="UniProtKB-EC"/>
</dbReference>
<dbReference type="PIRSF" id="PIRSF000847">
    <property type="entry name" value="Phos_ph_gly_syn"/>
    <property type="match status" value="1"/>
</dbReference>
<dbReference type="AlphaFoldDB" id="A0A399RH31"/>
<comment type="caution">
    <text evidence="18">The sequence shown here is derived from an EMBL/GenBank/DDBJ whole genome shotgun (WGS) entry which is preliminary data.</text>
</comment>
<feature type="transmembrane region" description="Helical" evidence="17">
    <location>
        <begin position="140"/>
        <end position="160"/>
    </location>
</feature>
<evidence type="ECO:0000256" key="1">
    <source>
        <dbReference type="ARBA" id="ARBA00004141"/>
    </source>
</evidence>
<feature type="transmembrane region" description="Helical" evidence="17">
    <location>
        <begin position="176"/>
        <end position="198"/>
    </location>
</feature>
<dbReference type="PANTHER" id="PTHR14269">
    <property type="entry name" value="CDP-DIACYLGLYCEROL--GLYCEROL-3-PHOSPHATE 3-PHOSPHATIDYLTRANSFERASE-RELATED"/>
    <property type="match status" value="1"/>
</dbReference>
<comment type="similarity">
    <text evidence="4 16">Belongs to the CDP-alcohol phosphatidyltransferase class-I family.</text>
</comment>
<protein>
    <recommendedName>
        <fullName evidence="6">CDP-diacylglycerol--glycerol-3-phosphate 3-phosphatidyltransferase</fullName>
        <ecNumber evidence="5">2.7.8.5</ecNumber>
    </recommendedName>
</protein>
<proteinExistence type="inferred from homology"/>
<evidence type="ECO:0000256" key="15">
    <source>
        <dbReference type="ARBA" id="ARBA00048586"/>
    </source>
</evidence>
<comment type="subcellular location">
    <subcellularLocation>
        <location evidence="1">Membrane</location>
        <topology evidence="1">Multi-pass membrane protein</topology>
    </subcellularLocation>
</comment>
<evidence type="ECO:0000256" key="14">
    <source>
        <dbReference type="ARBA" id="ARBA00023264"/>
    </source>
</evidence>
<dbReference type="InterPro" id="IPR048254">
    <property type="entry name" value="CDP_ALCOHOL_P_TRANSF_CS"/>
</dbReference>
<dbReference type="GO" id="GO:0016020">
    <property type="term" value="C:membrane"/>
    <property type="evidence" value="ECO:0007669"/>
    <property type="project" value="UniProtKB-SubCell"/>
</dbReference>
<evidence type="ECO:0000256" key="5">
    <source>
        <dbReference type="ARBA" id="ARBA00013170"/>
    </source>
</evidence>
<evidence type="ECO:0000256" key="6">
    <source>
        <dbReference type="ARBA" id="ARBA00014944"/>
    </source>
</evidence>
<evidence type="ECO:0000256" key="11">
    <source>
        <dbReference type="ARBA" id="ARBA00023098"/>
    </source>
</evidence>
<organism evidence="18 19">
    <name type="scientific">Henriciella mobilis</name>
    <dbReference type="NCBI Taxonomy" id="2305467"/>
    <lineage>
        <taxon>Bacteria</taxon>
        <taxon>Pseudomonadati</taxon>
        <taxon>Pseudomonadota</taxon>
        <taxon>Alphaproteobacteria</taxon>
        <taxon>Hyphomonadales</taxon>
        <taxon>Hyphomonadaceae</taxon>
        <taxon>Henriciella</taxon>
    </lineage>
</organism>
<dbReference type="Proteomes" id="UP000266385">
    <property type="component" value="Unassembled WGS sequence"/>
</dbReference>
<keyword evidence="7" id="KW-0444">Lipid biosynthesis</keyword>